<evidence type="ECO:0000313" key="2">
    <source>
        <dbReference type="EMBL" id="MCF1750629.1"/>
    </source>
</evidence>
<feature type="transmembrane region" description="Helical" evidence="1">
    <location>
        <begin position="77"/>
        <end position="100"/>
    </location>
</feature>
<reference evidence="2 3" key="1">
    <citation type="submission" date="2022-01" db="EMBL/GenBank/DDBJ databases">
        <title>Mariniradius saccharolyticus sp. nov., isolated from sediment of a river.</title>
        <authorList>
            <person name="Liu H."/>
        </authorList>
    </citation>
    <scope>NUCLEOTIDE SEQUENCE [LARGE SCALE GENOMIC DNA]</scope>
    <source>
        <strain evidence="2 3">RY-2</strain>
    </source>
</reference>
<protein>
    <submittedName>
        <fullName evidence="2">DUF4199 domain-containing protein</fullName>
    </submittedName>
</protein>
<evidence type="ECO:0000313" key="3">
    <source>
        <dbReference type="Proteomes" id="UP001201449"/>
    </source>
</evidence>
<organism evidence="2 3">
    <name type="scientific">Mariniradius sediminis</name>
    <dbReference type="NCBI Taxonomy" id="2909237"/>
    <lineage>
        <taxon>Bacteria</taxon>
        <taxon>Pseudomonadati</taxon>
        <taxon>Bacteroidota</taxon>
        <taxon>Cytophagia</taxon>
        <taxon>Cytophagales</taxon>
        <taxon>Cyclobacteriaceae</taxon>
        <taxon>Mariniradius</taxon>
    </lineage>
</organism>
<dbReference type="Pfam" id="PF13858">
    <property type="entry name" value="DUF4199"/>
    <property type="match status" value="1"/>
</dbReference>
<keyword evidence="1" id="KW-0472">Membrane</keyword>
<keyword evidence="1" id="KW-1133">Transmembrane helix</keyword>
<keyword evidence="3" id="KW-1185">Reference proteome</keyword>
<dbReference type="Proteomes" id="UP001201449">
    <property type="component" value="Unassembled WGS sequence"/>
</dbReference>
<dbReference type="InterPro" id="IPR025250">
    <property type="entry name" value="DUF4199"/>
</dbReference>
<feature type="transmembrane region" description="Helical" evidence="1">
    <location>
        <begin position="38"/>
        <end position="57"/>
    </location>
</feature>
<name>A0ABS9BS73_9BACT</name>
<dbReference type="EMBL" id="JAKEVZ010000003">
    <property type="protein sequence ID" value="MCF1750629.1"/>
    <property type="molecule type" value="Genomic_DNA"/>
</dbReference>
<keyword evidence="1" id="KW-0812">Transmembrane</keyword>
<gene>
    <name evidence="2" type="ORF">L0U89_06060</name>
</gene>
<comment type="caution">
    <text evidence="2">The sequence shown here is derived from an EMBL/GenBank/DDBJ whole genome shotgun (WGS) entry which is preliminary data.</text>
</comment>
<sequence>MENQQTPVKAGLNAGLILGIVSVVLTFLIYFISPESLASFSTGMVILAIFLGALIYLGIQYRKSIGGFMDFGTGFKFAFIALIIAGLIGIVGNFLLYNVVDPELPGVLVEAQLETTMAMMERFGAADAMTPEQMDEIRNSAASNFTLLGQLKGFGFALIFYGIVALIVAAIIKKRDKSLDY</sequence>
<feature type="transmembrane region" description="Helical" evidence="1">
    <location>
        <begin position="153"/>
        <end position="172"/>
    </location>
</feature>
<accession>A0ABS9BS73</accession>
<evidence type="ECO:0000256" key="1">
    <source>
        <dbReference type="SAM" id="Phobius"/>
    </source>
</evidence>
<dbReference type="RefSeq" id="WP_234860711.1">
    <property type="nucleotide sequence ID" value="NZ_JAKEVZ010000003.1"/>
</dbReference>
<feature type="transmembrane region" description="Helical" evidence="1">
    <location>
        <begin position="12"/>
        <end position="32"/>
    </location>
</feature>
<proteinExistence type="predicted"/>